<reference evidence="1" key="1">
    <citation type="submission" date="2024-06" db="EMBL/GenBank/DDBJ databases">
        <title>Kribbella sp. strain HUAS MG21 genome sequences.</title>
        <authorList>
            <person name="Mo P."/>
        </authorList>
    </citation>
    <scope>NUCLEOTIDE SEQUENCE</scope>
    <source>
        <strain evidence="1">HUAS MG21</strain>
    </source>
</reference>
<evidence type="ECO:0000313" key="1">
    <source>
        <dbReference type="EMBL" id="XBV27416.1"/>
    </source>
</evidence>
<proteinExistence type="predicted"/>
<name>A0AAU7TKY4_9ACTN</name>
<accession>A0AAU7TKY4</accession>
<gene>
    <name evidence="1" type="ORF">ABN611_13510</name>
</gene>
<dbReference type="RefSeq" id="WP_350280202.1">
    <property type="nucleotide sequence ID" value="NZ_CP158165.1"/>
</dbReference>
<organism evidence="1">
    <name type="scientific">Kribbella sp. HUAS MG21</name>
    <dbReference type="NCBI Taxonomy" id="3160966"/>
    <lineage>
        <taxon>Bacteria</taxon>
        <taxon>Bacillati</taxon>
        <taxon>Actinomycetota</taxon>
        <taxon>Actinomycetes</taxon>
        <taxon>Propionibacteriales</taxon>
        <taxon>Kribbellaceae</taxon>
        <taxon>Kribbella</taxon>
    </lineage>
</organism>
<protein>
    <submittedName>
        <fullName evidence="1">Uncharacterized protein</fullName>
    </submittedName>
</protein>
<dbReference type="AlphaFoldDB" id="A0AAU7TKY4"/>
<dbReference type="EMBL" id="CP158165">
    <property type="protein sequence ID" value="XBV27416.1"/>
    <property type="molecule type" value="Genomic_DNA"/>
</dbReference>
<sequence>MSRDIFIQDIPPGIRSVTEIPDSWRPAPLPFGHAEVVAAVRELVPSADFTDPTWGRVEIPGVDIEVNVSHEPQLQSFALHVRAANQAAADQFIAQLLDRLNVRAFDPENETGLFTAP</sequence>